<keyword evidence="2" id="KW-0012">Acyltransferase</keyword>
<dbReference type="InterPro" id="IPR016181">
    <property type="entry name" value="Acyl_CoA_acyltransferase"/>
</dbReference>
<dbReference type="InterPro" id="IPR050832">
    <property type="entry name" value="Bact_Acetyltransf"/>
</dbReference>
<dbReference type="Pfam" id="PF00583">
    <property type="entry name" value="Acetyltransf_1"/>
    <property type="match status" value="1"/>
</dbReference>
<dbReference type="RefSeq" id="WP_196272068.1">
    <property type="nucleotide sequence ID" value="NZ_JADQDO010000005.1"/>
</dbReference>
<comment type="caution">
    <text evidence="4">The sequence shown here is derived from an EMBL/GenBank/DDBJ whole genome shotgun (WGS) entry which is preliminary data.</text>
</comment>
<protein>
    <submittedName>
        <fullName evidence="4">GNAT family N-acetyltransferase</fullName>
    </submittedName>
</protein>
<accession>A0A931FR20</accession>
<feature type="domain" description="N-acetyltransferase" evidence="3">
    <location>
        <begin position="4"/>
        <end position="165"/>
    </location>
</feature>
<evidence type="ECO:0000313" key="4">
    <source>
        <dbReference type="EMBL" id="MBF9234068.1"/>
    </source>
</evidence>
<reference evidence="4" key="1">
    <citation type="submission" date="2020-11" db="EMBL/GenBank/DDBJ databases">
        <authorList>
            <person name="Kim M.K."/>
        </authorList>
    </citation>
    <scope>NUCLEOTIDE SEQUENCE</scope>
    <source>
        <strain evidence="4">BT350</strain>
    </source>
</reference>
<dbReference type="AlphaFoldDB" id="A0A931FR20"/>
<dbReference type="PROSITE" id="PS51186">
    <property type="entry name" value="GNAT"/>
    <property type="match status" value="1"/>
</dbReference>
<dbReference type="SUPFAM" id="SSF55729">
    <property type="entry name" value="Acyl-CoA N-acyltransferases (Nat)"/>
    <property type="match status" value="1"/>
</dbReference>
<dbReference type="GO" id="GO:0016747">
    <property type="term" value="F:acyltransferase activity, transferring groups other than amino-acyl groups"/>
    <property type="evidence" value="ECO:0007669"/>
    <property type="project" value="InterPro"/>
</dbReference>
<dbReference type="Proteomes" id="UP000599312">
    <property type="component" value="Unassembled WGS sequence"/>
</dbReference>
<evidence type="ECO:0000259" key="3">
    <source>
        <dbReference type="PROSITE" id="PS51186"/>
    </source>
</evidence>
<evidence type="ECO:0000256" key="2">
    <source>
        <dbReference type="ARBA" id="ARBA00023315"/>
    </source>
</evidence>
<proteinExistence type="predicted"/>
<keyword evidence="5" id="KW-1185">Reference proteome</keyword>
<gene>
    <name evidence="4" type="ORF">I2H38_11820</name>
</gene>
<sequence>MREVTLRRAQQGDAQTIARLHVDVWRETYRHLAPEAAFLALDEASRLSRWRGILAAPEARQTVLLAETQGRVAGFGFAGSPSTEAFGERGEIRFLYVDRTCKRQGIGRRLLAALARDLRSFGYKSAALGVVVGNKPAIEFYEALGGKPIGRYVDPGPLWRSENIIYAWDDLERLIAA</sequence>
<dbReference type="CDD" id="cd04301">
    <property type="entry name" value="NAT_SF"/>
    <property type="match status" value="1"/>
</dbReference>
<evidence type="ECO:0000256" key="1">
    <source>
        <dbReference type="ARBA" id="ARBA00022679"/>
    </source>
</evidence>
<organism evidence="4 5">
    <name type="scientific">Microvirga alba</name>
    <dbReference type="NCBI Taxonomy" id="2791025"/>
    <lineage>
        <taxon>Bacteria</taxon>
        <taxon>Pseudomonadati</taxon>
        <taxon>Pseudomonadota</taxon>
        <taxon>Alphaproteobacteria</taxon>
        <taxon>Hyphomicrobiales</taxon>
        <taxon>Methylobacteriaceae</taxon>
        <taxon>Microvirga</taxon>
    </lineage>
</organism>
<dbReference type="PANTHER" id="PTHR43877:SF1">
    <property type="entry name" value="ACETYLTRANSFERASE"/>
    <property type="match status" value="1"/>
</dbReference>
<keyword evidence="1" id="KW-0808">Transferase</keyword>
<dbReference type="EMBL" id="JADQDO010000005">
    <property type="protein sequence ID" value="MBF9234068.1"/>
    <property type="molecule type" value="Genomic_DNA"/>
</dbReference>
<dbReference type="PANTHER" id="PTHR43877">
    <property type="entry name" value="AMINOALKYLPHOSPHONATE N-ACETYLTRANSFERASE-RELATED-RELATED"/>
    <property type="match status" value="1"/>
</dbReference>
<dbReference type="Gene3D" id="3.40.630.30">
    <property type="match status" value="1"/>
</dbReference>
<evidence type="ECO:0000313" key="5">
    <source>
        <dbReference type="Proteomes" id="UP000599312"/>
    </source>
</evidence>
<name>A0A931FR20_9HYPH</name>
<dbReference type="InterPro" id="IPR000182">
    <property type="entry name" value="GNAT_dom"/>
</dbReference>